<dbReference type="EMBL" id="FORG01000035">
    <property type="protein sequence ID" value="SFK19070.1"/>
    <property type="molecule type" value="Genomic_DNA"/>
</dbReference>
<dbReference type="EMBL" id="NITY01000030">
    <property type="protein sequence ID" value="PHM36194.1"/>
    <property type="molecule type" value="Genomic_DNA"/>
</dbReference>
<reference evidence="3" key="1">
    <citation type="submission" date="2016-10" db="EMBL/GenBank/DDBJ databases">
        <authorList>
            <person name="Varghese N."/>
            <person name="Submissions S."/>
        </authorList>
    </citation>
    <scope>NUCLEOTIDE SEQUENCE [LARGE SCALE GENOMIC DNA]</scope>
    <source>
        <strain evidence="3">DSM 17908</strain>
    </source>
</reference>
<dbReference type="AlphaFoldDB" id="A0A1I3XHY7"/>
<protein>
    <submittedName>
        <fullName evidence="2">Uncharacterized protein</fullName>
    </submittedName>
</protein>
<name>A0A1I3XHY7_9GAMM</name>
<dbReference type="Proteomes" id="UP000198919">
    <property type="component" value="Unassembled WGS sequence"/>
</dbReference>
<dbReference type="RefSeq" id="WP_092514198.1">
    <property type="nucleotide sequence ID" value="NZ_CAWNQB010000024.1"/>
</dbReference>
<sequence length="242" mass="28399">MYPALASDYDKKQFIIGVLITSFINNERHFERHWGRGSTQEHFFFSGLPTKQPETYPHLHLNYNLLLQLDYIGYTEEINNTGHGKKTTELYKANKTPWSQVNMNEINLPVNMRAAVTAARQFIPVADCISSQFEKNRVWFIAQNGKPNELRYEIYDGYDYPYFSFIYKLVDNDSAYSIELNNFTVVMDNIGNEIFLCNAEREDYPNMNNLSKFLNEHRPSFVLGLKQIMIDIRSKYRKKTNA</sequence>
<accession>A0A1I3XHY7</accession>
<evidence type="ECO:0000313" key="2">
    <source>
        <dbReference type="EMBL" id="SFK19070.1"/>
    </source>
</evidence>
<reference evidence="1 4" key="3">
    <citation type="journal article" date="2017" name="Nat. Microbiol.">
        <title>Natural product diversity associated with the nematode symbionts Photorhabdus and Xenorhabdus.</title>
        <authorList>
            <person name="Tobias N.J."/>
            <person name="Wolff H."/>
            <person name="Djahanschiri B."/>
            <person name="Grundmann F."/>
            <person name="Kronenwerth M."/>
            <person name="Shi Y.M."/>
            <person name="Simonyi S."/>
            <person name="Grun P."/>
            <person name="Shapiro-Ilan D."/>
            <person name="Pidot S.J."/>
            <person name="Stinear T.P."/>
            <person name="Ebersberger I."/>
            <person name="Bode H.B."/>
        </authorList>
    </citation>
    <scope>NUCLEOTIDE SEQUENCE [LARGE SCALE GENOMIC DNA]</scope>
    <source>
        <strain evidence="1 4">DSM 17908</strain>
    </source>
</reference>
<keyword evidence="4" id="KW-1185">Reference proteome</keyword>
<reference evidence="2" key="2">
    <citation type="submission" date="2016-10" db="EMBL/GenBank/DDBJ databases">
        <authorList>
            <person name="de Groot N.N."/>
        </authorList>
    </citation>
    <scope>NUCLEOTIDE SEQUENCE [LARGE SCALE GENOMIC DNA]</scope>
    <source>
        <strain evidence="2">DSM 17908</strain>
    </source>
</reference>
<evidence type="ECO:0000313" key="3">
    <source>
        <dbReference type="Proteomes" id="UP000198919"/>
    </source>
</evidence>
<organism evidence="2 3">
    <name type="scientific">Xenorhabdus mauleonii</name>
    <dbReference type="NCBI Taxonomy" id="351675"/>
    <lineage>
        <taxon>Bacteria</taxon>
        <taxon>Pseudomonadati</taxon>
        <taxon>Pseudomonadota</taxon>
        <taxon>Gammaproteobacteria</taxon>
        <taxon>Enterobacterales</taxon>
        <taxon>Morganellaceae</taxon>
        <taxon>Xenorhabdus</taxon>
    </lineage>
</organism>
<dbReference type="Proteomes" id="UP000224607">
    <property type="component" value="Unassembled WGS sequence"/>
</dbReference>
<evidence type="ECO:0000313" key="1">
    <source>
        <dbReference type="EMBL" id="PHM36194.1"/>
    </source>
</evidence>
<evidence type="ECO:0000313" key="4">
    <source>
        <dbReference type="Proteomes" id="UP000224607"/>
    </source>
</evidence>
<proteinExistence type="predicted"/>
<gene>
    <name evidence="2" type="ORF">SAMN05421680_13518</name>
    <name evidence="1" type="ORF">Xmau_04338</name>
</gene>